<evidence type="ECO:0000259" key="9">
    <source>
        <dbReference type="Pfam" id="PF25198"/>
    </source>
</evidence>
<dbReference type="AlphaFoldDB" id="A0A074LTK2"/>
<dbReference type="PANTHER" id="PTHR35789">
    <property type="entry name" value="SPORE GERMINATION PROTEIN B3"/>
    <property type="match status" value="1"/>
</dbReference>
<dbReference type="InterPro" id="IPR057336">
    <property type="entry name" value="GerAC_N"/>
</dbReference>
<evidence type="ECO:0000256" key="6">
    <source>
        <dbReference type="ARBA" id="ARBA00023139"/>
    </source>
</evidence>
<name>A0A074LTK2_9BACL</name>
<proteinExistence type="inferred from homology"/>
<dbReference type="Proteomes" id="UP000027931">
    <property type="component" value="Unassembled WGS sequence"/>
</dbReference>
<dbReference type="Pfam" id="PF05504">
    <property type="entry name" value="Spore_GerAC"/>
    <property type="match status" value="1"/>
</dbReference>
<evidence type="ECO:0000256" key="4">
    <source>
        <dbReference type="ARBA" id="ARBA00022729"/>
    </source>
</evidence>
<keyword evidence="4" id="KW-0732">Signal</keyword>
<dbReference type="STRING" id="1157490.EL26_11550"/>
<dbReference type="GO" id="GO:0016020">
    <property type="term" value="C:membrane"/>
    <property type="evidence" value="ECO:0007669"/>
    <property type="project" value="UniProtKB-SubCell"/>
</dbReference>
<keyword evidence="5" id="KW-0472">Membrane</keyword>
<dbReference type="NCBIfam" id="TIGR02887">
    <property type="entry name" value="spore_ger_x_C"/>
    <property type="match status" value="1"/>
</dbReference>
<dbReference type="PANTHER" id="PTHR35789:SF1">
    <property type="entry name" value="SPORE GERMINATION PROTEIN B3"/>
    <property type="match status" value="1"/>
</dbReference>
<evidence type="ECO:0000313" key="11">
    <source>
        <dbReference type="Proteomes" id="UP000027931"/>
    </source>
</evidence>
<protein>
    <submittedName>
        <fullName evidence="10">Uncharacterized protein</fullName>
    </submittedName>
</protein>
<evidence type="ECO:0000256" key="7">
    <source>
        <dbReference type="ARBA" id="ARBA00023288"/>
    </source>
</evidence>
<dbReference type="EMBL" id="JMIR01000014">
    <property type="protein sequence ID" value="KEO83098.1"/>
    <property type="molecule type" value="Genomic_DNA"/>
</dbReference>
<dbReference type="Pfam" id="PF25198">
    <property type="entry name" value="Spore_GerAC_N"/>
    <property type="match status" value="1"/>
</dbReference>
<gene>
    <name evidence="10" type="ORF">EL26_11550</name>
</gene>
<keyword evidence="11" id="KW-1185">Reference proteome</keyword>
<organism evidence="10 11">
    <name type="scientific">Tumebacillus flagellatus</name>
    <dbReference type="NCBI Taxonomy" id="1157490"/>
    <lineage>
        <taxon>Bacteria</taxon>
        <taxon>Bacillati</taxon>
        <taxon>Bacillota</taxon>
        <taxon>Bacilli</taxon>
        <taxon>Bacillales</taxon>
        <taxon>Alicyclobacillaceae</taxon>
        <taxon>Tumebacillus</taxon>
    </lineage>
</organism>
<dbReference type="RefSeq" id="WP_038088235.1">
    <property type="nucleotide sequence ID" value="NZ_JMIR01000014.1"/>
</dbReference>
<sequence length="375" mass="42114">MKYRLLPLLLSISLCTTGCLRTNILEQTGLIVMVGFDKAADDQIQGTSLLYQIDPRAKEKTQVITSVAASSKGSRDLNNLGMAKRMVSGQLRVALYSDELVRQTGMLELADTLSRDANVGRMLYVAICKGKALDLMSFRYPEASNLGTFLYQDLKQNAKNGTLPSSTLHEFIRDYYEIGRDPVLPILEKEERKVVISGIALMRNDLMVGEVSPRSGYYIKVFRDQSIATNLEVRLKSSELQPMLKTKPKKAQTAVVITTLKQHGKIKLTDPKKLNFDISLKINAEMLEISEQVDLSNPETEPRIAQLVSRQLTRELQQLLDRCIAKQTDPIGLGEVYRASVRHSLLNRGQWHRMLSNVHVTPHVDVTFVRSGVVE</sequence>
<dbReference type="eggNOG" id="ENOG502Z9GR">
    <property type="taxonomic scope" value="Bacteria"/>
</dbReference>
<dbReference type="OrthoDB" id="2592518at2"/>
<accession>A0A074LTK2</accession>
<keyword evidence="3" id="KW-0309">Germination</keyword>
<dbReference type="InterPro" id="IPR008844">
    <property type="entry name" value="Spore_GerAC-like"/>
</dbReference>
<reference evidence="10 11" key="1">
    <citation type="journal article" date="2013" name="Int. J. Syst. Evol. Microbiol.">
        <title>Tumebacillus flagellatus sp. nov., an alpha-amylase/pullulanase-producing bacterium isolated from cassava wastewater.</title>
        <authorList>
            <person name="Wang Q."/>
            <person name="Xie N."/>
            <person name="Qin Y."/>
            <person name="Shen N."/>
            <person name="Zhu J."/>
            <person name="Mi H."/>
            <person name="Huang R."/>
        </authorList>
    </citation>
    <scope>NUCLEOTIDE SEQUENCE [LARGE SCALE GENOMIC DNA]</scope>
    <source>
        <strain evidence="10 11">GST4</strain>
    </source>
</reference>
<comment type="similarity">
    <text evidence="2">Belongs to the GerABKC lipoprotein family.</text>
</comment>
<evidence type="ECO:0000259" key="8">
    <source>
        <dbReference type="Pfam" id="PF05504"/>
    </source>
</evidence>
<dbReference type="InterPro" id="IPR046953">
    <property type="entry name" value="Spore_GerAC-like_C"/>
</dbReference>
<keyword evidence="6" id="KW-0564">Palmitate</keyword>
<dbReference type="Gene3D" id="3.30.300.210">
    <property type="entry name" value="Nutrient germinant receptor protein C, domain 3"/>
    <property type="match status" value="1"/>
</dbReference>
<keyword evidence="7" id="KW-0449">Lipoprotein</keyword>
<comment type="subcellular location">
    <subcellularLocation>
        <location evidence="1">Membrane</location>
        <topology evidence="1">Lipid-anchor</topology>
    </subcellularLocation>
</comment>
<evidence type="ECO:0000313" key="10">
    <source>
        <dbReference type="EMBL" id="KEO83098.1"/>
    </source>
</evidence>
<evidence type="ECO:0000256" key="5">
    <source>
        <dbReference type="ARBA" id="ARBA00023136"/>
    </source>
</evidence>
<feature type="domain" description="Spore germination GerAC-like C-terminal" evidence="8">
    <location>
        <begin position="197"/>
        <end position="372"/>
    </location>
</feature>
<evidence type="ECO:0000256" key="3">
    <source>
        <dbReference type="ARBA" id="ARBA00022544"/>
    </source>
</evidence>
<evidence type="ECO:0000256" key="2">
    <source>
        <dbReference type="ARBA" id="ARBA00007886"/>
    </source>
</evidence>
<evidence type="ECO:0000256" key="1">
    <source>
        <dbReference type="ARBA" id="ARBA00004635"/>
    </source>
</evidence>
<dbReference type="InterPro" id="IPR038501">
    <property type="entry name" value="Spore_GerAC_C_sf"/>
</dbReference>
<dbReference type="GO" id="GO:0009847">
    <property type="term" value="P:spore germination"/>
    <property type="evidence" value="ECO:0007669"/>
    <property type="project" value="InterPro"/>
</dbReference>
<feature type="domain" description="Spore germination protein N-terminal" evidence="9">
    <location>
        <begin position="23"/>
        <end position="188"/>
    </location>
</feature>
<comment type="caution">
    <text evidence="10">The sequence shown here is derived from an EMBL/GenBank/DDBJ whole genome shotgun (WGS) entry which is preliminary data.</text>
</comment>